<keyword evidence="5" id="KW-1185">Reference proteome</keyword>
<comment type="caution">
    <text evidence="4">The sequence shown here is derived from an EMBL/GenBank/DDBJ whole genome shotgun (WGS) entry which is preliminary data.</text>
</comment>
<name>A0ABP0SA41_9DINO</name>
<evidence type="ECO:0000313" key="5">
    <source>
        <dbReference type="Proteomes" id="UP001642484"/>
    </source>
</evidence>
<evidence type="ECO:0000256" key="2">
    <source>
        <dbReference type="SAM" id="SignalP"/>
    </source>
</evidence>
<gene>
    <name evidence="3" type="ORF">CCMP2556_LOCUS50810</name>
    <name evidence="4" type="ORF">CCMP2556_LOCUS50846</name>
</gene>
<dbReference type="EMBL" id="CAXAMN010027184">
    <property type="protein sequence ID" value="CAK9109214.1"/>
    <property type="molecule type" value="Genomic_DNA"/>
</dbReference>
<feature type="chain" id="PRO_5045029572" evidence="2">
    <location>
        <begin position="17"/>
        <end position="264"/>
    </location>
</feature>
<feature type="region of interest" description="Disordered" evidence="1">
    <location>
        <begin position="107"/>
        <end position="157"/>
    </location>
</feature>
<organism evidence="4 5">
    <name type="scientific">Durusdinium trenchii</name>
    <dbReference type="NCBI Taxonomy" id="1381693"/>
    <lineage>
        <taxon>Eukaryota</taxon>
        <taxon>Sar</taxon>
        <taxon>Alveolata</taxon>
        <taxon>Dinophyceae</taxon>
        <taxon>Suessiales</taxon>
        <taxon>Symbiodiniaceae</taxon>
        <taxon>Durusdinium</taxon>
    </lineage>
</organism>
<accession>A0ABP0SA41</accession>
<feature type="signal peptide" evidence="2">
    <location>
        <begin position="1"/>
        <end position="16"/>
    </location>
</feature>
<feature type="compositionally biased region" description="Polar residues" evidence="1">
    <location>
        <begin position="107"/>
        <end position="119"/>
    </location>
</feature>
<dbReference type="EMBL" id="CAXAMN010027173">
    <property type="protein sequence ID" value="CAK9109120.1"/>
    <property type="molecule type" value="Genomic_DNA"/>
</dbReference>
<dbReference type="Proteomes" id="UP001642484">
    <property type="component" value="Unassembled WGS sequence"/>
</dbReference>
<proteinExistence type="predicted"/>
<keyword evidence="2" id="KW-0732">Signal</keyword>
<evidence type="ECO:0000256" key="1">
    <source>
        <dbReference type="SAM" id="MobiDB-lite"/>
    </source>
</evidence>
<evidence type="ECO:0000313" key="3">
    <source>
        <dbReference type="EMBL" id="CAK9109120.1"/>
    </source>
</evidence>
<protein>
    <submittedName>
        <fullName evidence="4">Uncharacterized protein</fullName>
    </submittedName>
</protein>
<evidence type="ECO:0000313" key="4">
    <source>
        <dbReference type="EMBL" id="CAK9109214.1"/>
    </source>
</evidence>
<feature type="compositionally biased region" description="Basic and acidic residues" evidence="1">
    <location>
        <begin position="120"/>
        <end position="129"/>
    </location>
</feature>
<reference evidence="4 5" key="1">
    <citation type="submission" date="2024-02" db="EMBL/GenBank/DDBJ databases">
        <authorList>
            <person name="Chen Y."/>
            <person name="Shah S."/>
            <person name="Dougan E. K."/>
            <person name="Thang M."/>
            <person name="Chan C."/>
        </authorList>
    </citation>
    <scope>NUCLEOTIDE SEQUENCE [LARGE SCALE GENOMIC DNA]</scope>
</reference>
<sequence length="264" mass="29109">MYLAFLLCLAVVPNVAERFHRVKFRDVTENNAIDPPDLEELKKWTEYFQSSEGGGMYPKHASSKAFEVLQGNPPDLDEVKKWGAFFHDNDGMYWKDASAKALNMLTPKSTAEKSQSPEEPTSKAEKSESPAEPEAEGEKSKSPESTPPKMLDCDVPAIPKDGDPFGKACKEGSRSGFGRVLTRIRHGERCSPVCSLGHKPQPDTLVCENGVIGSFECPEYIDPLQKMCKDKCEAEGKGYQYKVSGGKPSCVCIDKSAVLNHLPF</sequence>